<feature type="domain" description="Protein kinase" evidence="10">
    <location>
        <begin position="12"/>
        <end position="293"/>
    </location>
</feature>
<evidence type="ECO:0000256" key="1">
    <source>
        <dbReference type="ARBA" id="ARBA00008832"/>
    </source>
</evidence>
<proteinExistence type="inferred from homology"/>
<keyword evidence="5 8" id="KW-0067">ATP-binding</keyword>
<evidence type="ECO:0000256" key="6">
    <source>
        <dbReference type="ARBA" id="ARBA00047592"/>
    </source>
</evidence>
<dbReference type="Pfam" id="PF00069">
    <property type="entry name" value="Pkinase"/>
    <property type="match status" value="1"/>
</dbReference>
<dbReference type="PROSITE" id="PS00108">
    <property type="entry name" value="PROTEIN_KINASE_ST"/>
    <property type="match status" value="1"/>
</dbReference>
<dbReference type="EMBL" id="JAFEMO010000011">
    <property type="protein sequence ID" value="KAH7557848.1"/>
    <property type="molecule type" value="Genomic_DNA"/>
</dbReference>
<dbReference type="PROSITE" id="PS50011">
    <property type="entry name" value="PROTEIN_KINASE_DOM"/>
    <property type="match status" value="1"/>
</dbReference>
<dbReference type="InterPro" id="IPR000719">
    <property type="entry name" value="Prot_kinase_dom"/>
</dbReference>
<dbReference type="InterPro" id="IPR008271">
    <property type="entry name" value="Ser/Thr_kinase_AS"/>
</dbReference>
<evidence type="ECO:0000256" key="5">
    <source>
        <dbReference type="ARBA" id="ARBA00022840"/>
    </source>
</evidence>
<feature type="binding site" evidence="8">
    <location>
        <position position="42"/>
    </location>
    <ligand>
        <name>ATP</name>
        <dbReference type="ChEBI" id="CHEBI:30616"/>
    </ligand>
</feature>
<accession>A0ABQ8HGZ5</accession>
<comment type="caution">
    <text evidence="11">The sequence shown here is derived from an EMBL/GenBank/DDBJ whole genome shotgun (WGS) entry which is preliminary data.</text>
</comment>
<reference evidence="11 12" key="1">
    <citation type="submission" date="2021-02" db="EMBL/GenBank/DDBJ databases">
        <title>Plant Genome Project.</title>
        <authorList>
            <person name="Zhang R.-G."/>
        </authorList>
    </citation>
    <scope>NUCLEOTIDE SEQUENCE [LARGE SCALE GENOMIC DNA]</scope>
    <source>
        <tissue evidence="11">Leaves</tissue>
    </source>
</reference>
<organism evidence="11 12">
    <name type="scientific">Xanthoceras sorbifolium</name>
    <dbReference type="NCBI Taxonomy" id="99658"/>
    <lineage>
        <taxon>Eukaryota</taxon>
        <taxon>Viridiplantae</taxon>
        <taxon>Streptophyta</taxon>
        <taxon>Embryophyta</taxon>
        <taxon>Tracheophyta</taxon>
        <taxon>Spermatophyta</taxon>
        <taxon>Magnoliopsida</taxon>
        <taxon>eudicotyledons</taxon>
        <taxon>Gunneridae</taxon>
        <taxon>Pentapetalae</taxon>
        <taxon>rosids</taxon>
        <taxon>malvids</taxon>
        <taxon>Sapindales</taxon>
        <taxon>Sapindaceae</taxon>
        <taxon>Xanthoceroideae</taxon>
        <taxon>Xanthoceras</taxon>
    </lineage>
</organism>
<dbReference type="Proteomes" id="UP000827721">
    <property type="component" value="Unassembled WGS sequence"/>
</dbReference>
<sequence length="362" mass="41045">MVREVDFLMEKYDLLHEVGAGTFGKVWKAVDKSSQEVVAIKKLVRQRFHSREECLSLREIKALRILRHHPNIVSLKRVIRVGTSLYLVFEYMESNLFQVMRSRKYPFSEDEVTKWVFQVFQGLRYMHEKGYFHRDLKPDNLLVSGGLIKIGDMGSAKRINSSSPNASLIMSLWYRPPEVILGSKNYSYQVDLWAMGVIMAELLMLTPLFPGRNVSDQMSMICSILGTPTAESWPQGLVLAQASNYQYPQFPGVDLSMLLPTANDNAISLIKSLCSWDPSKRPTASEALKHPFFHGCYKISQSLPLPTLHDKAGVIDVDDQIPNKNDKIVDNPIWKSKYGPIGKKIATTTSVDQLQPNAFGDF</sequence>
<evidence type="ECO:0000256" key="7">
    <source>
        <dbReference type="ARBA" id="ARBA00048312"/>
    </source>
</evidence>
<comment type="catalytic activity">
    <reaction evidence="6">
        <text>L-threonyl-[protein] + ATP = O-phospho-L-threonyl-[protein] + ADP + H(+)</text>
        <dbReference type="Rhea" id="RHEA:46608"/>
        <dbReference type="Rhea" id="RHEA-COMP:11060"/>
        <dbReference type="Rhea" id="RHEA-COMP:11605"/>
        <dbReference type="ChEBI" id="CHEBI:15378"/>
        <dbReference type="ChEBI" id="CHEBI:30013"/>
        <dbReference type="ChEBI" id="CHEBI:30616"/>
        <dbReference type="ChEBI" id="CHEBI:61977"/>
        <dbReference type="ChEBI" id="CHEBI:456216"/>
        <dbReference type="EC" id="2.7.11.24"/>
    </reaction>
</comment>
<protein>
    <recommendedName>
        <fullName evidence="10">Protein kinase domain-containing protein</fullName>
    </recommendedName>
</protein>
<keyword evidence="4" id="KW-0418">Kinase</keyword>
<evidence type="ECO:0000256" key="8">
    <source>
        <dbReference type="PROSITE-ProRule" id="PRU10141"/>
    </source>
</evidence>
<dbReference type="InterPro" id="IPR017441">
    <property type="entry name" value="Protein_kinase_ATP_BS"/>
</dbReference>
<comment type="similarity">
    <text evidence="1">Belongs to the protein kinase superfamily. CMGC Ser/Thr protein kinase family. MAP kinase subfamily.</text>
</comment>
<evidence type="ECO:0000256" key="9">
    <source>
        <dbReference type="RuleBase" id="RU000304"/>
    </source>
</evidence>
<evidence type="ECO:0000313" key="12">
    <source>
        <dbReference type="Proteomes" id="UP000827721"/>
    </source>
</evidence>
<keyword evidence="12" id="KW-1185">Reference proteome</keyword>
<dbReference type="PANTHER" id="PTHR24055">
    <property type="entry name" value="MITOGEN-ACTIVATED PROTEIN KINASE"/>
    <property type="match status" value="1"/>
</dbReference>
<dbReference type="Gene3D" id="1.10.510.10">
    <property type="entry name" value="Transferase(Phosphotransferase) domain 1"/>
    <property type="match status" value="1"/>
</dbReference>
<dbReference type="Gene3D" id="3.30.200.20">
    <property type="entry name" value="Phosphorylase Kinase, domain 1"/>
    <property type="match status" value="1"/>
</dbReference>
<evidence type="ECO:0000313" key="11">
    <source>
        <dbReference type="EMBL" id="KAH7557848.1"/>
    </source>
</evidence>
<keyword evidence="9" id="KW-0723">Serine/threonine-protein kinase</keyword>
<dbReference type="InterPro" id="IPR011009">
    <property type="entry name" value="Kinase-like_dom_sf"/>
</dbReference>
<comment type="catalytic activity">
    <reaction evidence="7">
        <text>L-seryl-[protein] + ATP = O-phospho-L-seryl-[protein] + ADP + H(+)</text>
        <dbReference type="Rhea" id="RHEA:17989"/>
        <dbReference type="Rhea" id="RHEA-COMP:9863"/>
        <dbReference type="Rhea" id="RHEA-COMP:11604"/>
        <dbReference type="ChEBI" id="CHEBI:15378"/>
        <dbReference type="ChEBI" id="CHEBI:29999"/>
        <dbReference type="ChEBI" id="CHEBI:30616"/>
        <dbReference type="ChEBI" id="CHEBI:83421"/>
        <dbReference type="ChEBI" id="CHEBI:456216"/>
        <dbReference type="EC" id="2.7.11.24"/>
    </reaction>
</comment>
<dbReference type="InterPro" id="IPR050117">
    <property type="entry name" value="MAPK"/>
</dbReference>
<keyword evidence="2" id="KW-0808">Transferase</keyword>
<keyword evidence="3 8" id="KW-0547">Nucleotide-binding</keyword>
<evidence type="ECO:0000256" key="4">
    <source>
        <dbReference type="ARBA" id="ARBA00022777"/>
    </source>
</evidence>
<dbReference type="SUPFAM" id="SSF56112">
    <property type="entry name" value="Protein kinase-like (PK-like)"/>
    <property type="match status" value="1"/>
</dbReference>
<dbReference type="SMART" id="SM00220">
    <property type="entry name" value="S_TKc"/>
    <property type="match status" value="1"/>
</dbReference>
<dbReference type="PROSITE" id="PS00107">
    <property type="entry name" value="PROTEIN_KINASE_ATP"/>
    <property type="match status" value="1"/>
</dbReference>
<evidence type="ECO:0000259" key="10">
    <source>
        <dbReference type="PROSITE" id="PS50011"/>
    </source>
</evidence>
<gene>
    <name evidence="11" type="ORF">JRO89_XS11G0228600</name>
</gene>
<name>A0ABQ8HGZ5_9ROSI</name>
<evidence type="ECO:0000256" key="2">
    <source>
        <dbReference type="ARBA" id="ARBA00022679"/>
    </source>
</evidence>
<evidence type="ECO:0000256" key="3">
    <source>
        <dbReference type="ARBA" id="ARBA00022741"/>
    </source>
</evidence>